<feature type="signal peptide" evidence="2">
    <location>
        <begin position="1"/>
        <end position="28"/>
    </location>
</feature>
<keyword evidence="2" id="KW-0732">Signal</keyword>
<sequence length="124" mass="13217">MPSDRTRARHWSHLTLLAPLFCAGSVQALQSIDARDGVATEALLSMKEPTRIRIEGHAITEVFGNLYASRCDSGAGSAASLAGSLGGWNDVDCARPLRGPGQPLRRAGGRVRSRQGRDLHPASE</sequence>
<evidence type="ECO:0000256" key="1">
    <source>
        <dbReference type="SAM" id="MobiDB-lite"/>
    </source>
</evidence>
<feature type="region of interest" description="Disordered" evidence="1">
    <location>
        <begin position="97"/>
        <end position="124"/>
    </location>
</feature>
<reference evidence="3" key="1">
    <citation type="submission" date="2022-04" db="EMBL/GenBank/DDBJ databases">
        <title>Whole genome sequence of Sphaerotilus sp. FB-5.</title>
        <authorList>
            <person name="Takeda M."/>
            <person name="Narihara S."/>
            <person name="Akimoto M."/>
            <person name="Akimoto R."/>
            <person name="Nishiyashiki S."/>
            <person name="Murakami T."/>
        </authorList>
    </citation>
    <scope>NUCLEOTIDE SEQUENCE</scope>
    <source>
        <strain evidence="3">FB-5</strain>
    </source>
</reference>
<accession>A0ABM7YN37</accession>
<dbReference type="RefSeq" id="WP_251969221.1">
    <property type="nucleotide sequence ID" value="NZ_AP025730.1"/>
</dbReference>
<proteinExistence type="predicted"/>
<keyword evidence="4" id="KW-1185">Reference proteome</keyword>
<feature type="chain" id="PRO_5045902825" evidence="2">
    <location>
        <begin position="29"/>
        <end position="124"/>
    </location>
</feature>
<gene>
    <name evidence="3" type="ORF">CATMQ487_28560</name>
</gene>
<name>A0ABM7YN37_9BURK</name>
<protein>
    <submittedName>
        <fullName evidence="3">Uncharacterized protein</fullName>
    </submittedName>
</protein>
<evidence type="ECO:0000256" key="2">
    <source>
        <dbReference type="SAM" id="SignalP"/>
    </source>
</evidence>
<feature type="compositionally biased region" description="Low complexity" evidence="1">
    <location>
        <begin position="97"/>
        <end position="106"/>
    </location>
</feature>
<dbReference type="EMBL" id="AP025730">
    <property type="protein sequence ID" value="BDI05886.1"/>
    <property type="molecule type" value="Genomic_DNA"/>
</dbReference>
<evidence type="ECO:0000313" key="3">
    <source>
        <dbReference type="EMBL" id="BDI05886.1"/>
    </source>
</evidence>
<feature type="compositionally biased region" description="Basic and acidic residues" evidence="1">
    <location>
        <begin position="115"/>
        <end position="124"/>
    </location>
</feature>
<dbReference type="Proteomes" id="UP001057498">
    <property type="component" value="Chromosome"/>
</dbReference>
<evidence type="ECO:0000313" key="4">
    <source>
        <dbReference type="Proteomes" id="UP001057498"/>
    </source>
</evidence>
<organism evidence="3 4">
    <name type="scientific">Sphaerotilus microaerophilus</name>
    <dbReference type="NCBI Taxonomy" id="2914710"/>
    <lineage>
        <taxon>Bacteria</taxon>
        <taxon>Pseudomonadati</taxon>
        <taxon>Pseudomonadota</taxon>
        <taxon>Betaproteobacteria</taxon>
        <taxon>Burkholderiales</taxon>
        <taxon>Sphaerotilaceae</taxon>
        <taxon>Sphaerotilus</taxon>
    </lineage>
</organism>